<name>A0A9N7V3L0_PLEPL</name>
<gene>
    <name evidence="3" type="ORF">PLEPLA_LOCUS29236</name>
</gene>
<keyword evidence="1" id="KW-0863">Zinc-finger</keyword>
<evidence type="ECO:0000256" key="1">
    <source>
        <dbReference type="PROSITE-ProRule" id="PRU00047"/>
    </source>
</evidence>
<dbReference type="EMBL" id="CADEAL010002650">
    <property type="protein sequence ID" value="CAB1441466.1"/>
    <property type="molecule type" value="Genomic_DNA"/>
</dbReference>
<accession>A0A9N7V3L0</accession>
<keyword evidence="1" id="KW-0862">Zinc</keyword>
<protein>
    <recommendedName>
        <fullName evidence="2">CCHC-type domain-containing protein</fullName>
    </recommendedName>
</protein>
<sequence length="194" mass="22279">MKCFQCGEVGHKKVTCPHGRRGPLERREGRAAPGGLSLRGDGRPVLLRPLRLMILMQRFRPRECRWLRRRLRWRRVVLVDSYLARQEKISEEQVVIGKVLVANPEQGMQCGPAQQAEQIQAELDSSQVSEMDLEEDYESDNVSLADRVSISTDLYSLKEVNEFLDESFGKAVEVAEYFPDIKKFIQTVSTLQKE</sequence>
<dbReference type="Proteomes" id="UP001153269">
    <property type="component" value="Unassembled WGS sequence"/>
</dbReference>
<keyword evidence="4" id="KW-1185">Reference proteome</keyword>
<organism evidence="3 4">
    <name type="scientific">Pleuronectes platessa</name>
    <name type="common">European plaice</name>
    <dbReference type="NCBI Taxonomy" id="8262"/>
    <lineage>
        <taxon>Eukaryota</taxon>
        <taxon>Metazoa</taxon>
        <taxon>Chordata</taxon>
        <taxon>Craniata</taxon>
        <taxon>Vertebrata</taxon>
        <taxon>Euteleostomi</taxon>
        <taxon>Actinopterygii</taxon>
        <taxon>Neopterygii</taxon>
        <taxon>Teleostei</taxon>
        <taxon>Neoteleostei</taxon>
        <taxon>Acanthomorphata</taxon>
        <taxon>Carangaria</taxon>
        <taxon>Pleuronectiformes</taxon>
        <taxon>Pleuronectoidei</taxon>
        <taxon>Pleuronectidae</taxon>
        <taxon>Pleuronectes</taxon>
    </lineage>
</organism>
<dbReference type="AlphaFoldDB" id="A0A9N7V3L0"/>
<evidence type="ECO:0000313" key="3">
    <source>
        <dbReference type="EMBL" id="CAB1441466.1"/>
    </source>
</evidence>
<reference evidence="3" key="1">
    <citation type="submission" date="2020-03" db="EMBL/GenBank/DDBJ databases">
        <authorList>
            <person name="Weist P."/>
        </authorList>
    </citation>
    <scope>NUCLEOTIDE SEQUENCE</scope>
</reference>
<dbReference type="InterPro" id="IPR001878">
    <property type="entry name" value="Znf_CCHC"/>
</dbReference>
<comment type="caution">
    <text evidence="3">The sequence shown here is derived from an EMBL/GenBank/DDBJ whole genome shotgun (WGS) entry which is preliminary data.</text>
</comment>
<evidence type="ECO:0000259" key="2">
    <source>
        <dbReference type="PROSITE" id="PS50158"/>
    </source>
</evidence>
<dbReference type="PROSITE" id="PS50158">
    <property type="entry name" value="ZF_CCHC"/>
    <property type="match status" value="1"/>
</dbReference>
<dbReference type="GO" id="GO:0008270">
    <property type="term" value="F:zinc ion binding"/>
    <property type="evidence" value="ECO:0007669"/>
    <property type="project" value="UniProtKB-KW"/>
</dbReference>
<proteinExistence type="predicted"/>
<feature type="non-terminal residue" evidence="3">
    <location>
        <position position="194"/>
    </location>
</feature>
<feature type="domain" description="CCHC-type" evidence="2">
    <location>
        <begin position="2"/>
        <end position="17"/>
    </location>
</feature>
<dbReference type="GO" id="GO:0003676">
    <property type="term" value="F:nucleic acid binding"/>
    <property type="evidence" value="ECO:0007669"/>
    <property type="project" value="InterPro"/>
</dbReference>
<evidence type="ECO:0000313" key="4">
    <source>
        <dbReference type="Proteomes" id="UP001153269"/>
    </source>
</evidence>
<keyword evidence="1" id="KW-0479">Metal-binding</keyword>